<dbReference type="InterPro" id="IPR057483">
    <property type="entry name" value="MSL2/3_TM_dom"/>
</dbReference>
<feature type="compositionally biased region" description="Basic and acidic residues" evidence="6">
    <location>
        <begin position="541"/>
        <end position="551"/>
    </location>
</feature>
<dbReference type="EMBL" id="GL377609">
    <property type="protein sequence ID" value="EFJ18544.1"/>
    <property type="molecule type" value="Genomic_DNA"/>
</dbReference>
<dbReference type="InParanoid" id="D8SA64"/>
<dbReference type="Gene3D" id="2.30.30.60">
    <property type="match status" value="1"/>
</dbReference>
<evidence type="ECO:0000259" key="10">
    <source>
        <dbReference type="Pfam" id="PF24956"/>
    </source>
</evidence>
<dbReference type="FunCoup" id="D8SA64">
    <property type="interactions" value="881"/>
</dbReference>
<dbReference type="Pfam" id="PF00924">
    <property type="entry name" value="MS_channel_2nd"/>
    <property type="match status" value="1"/>
</dbReference>
<feature type="region of interest" description="Disordered" evidence="6">
    <location>
        <begin position="398"/>
        <end position="519"/>
    </location>
</feature>
<keyword evidence="4 7" id="KW-1133">Transmembrane helix</keyword>
<dbReference type="STRING" id="88036.D8SA64"/>
<feature type="transmembrane region" description="Helical" evidence="7">
    <location>
        <begin position="28"/>
        <end position="47"/>
    </location>
</feature>
<proteinExistence type="inferred from homology"/>
<sequence length="566" mass="63049">MFWFSFLCFSSSTLATVGKFPCPVQCVAAAGVIAFALWGLLPSIQLIRRNIFQRREWDKSRTKYILTSYVKPVLLWVAIIGICRALDPVVLSSETSQVVKERFLNFLRSLSTVLTFAFCTARMTQQIQRVMMDRHNNEDSRNLGIRFIGSAVSTSVWVAAVCLFMELLGFSTQKWLTAGGFGTVLLTLAGREIFTNFLSSVMIHATRPFVEYEWIQTKIDGQEVSGTVEHVGWWSPTVIRGEDREAVHIPNHKFTMSVVRNLSQKTHWRVKTYIGLSHLDASKIHVIVADMRKVLSKHPQVEHRRLHRRVFFDNIDPSNQSLMIMISCFVKTSHYEEYLSVKEIILLNLLKVISHHNARLATPIRSIQRVYDEAETRQSPYRNVLLGAAFEKPPAKISEVSADSGGEPATIKAEDQKSSETGENTKQHLGKQAIKDSSKPPKASTSPKEPPASPKREIKLEAIQGTNNEELLAKKSPPTTKSTEELQAKKFPPTTKSTGQGSNNEEQQLKKSPPANFGEDNLVLGVALAGSKRTLSLSGDGDDKITGDSDTRGAITAAGSPKDKDL</sequence>
<evidence type="ECO:0000256" key="8">
    <source>
        <dbReference type="SAM" id="SignalP"/>
    </source>
</evidence>
<keyword evidence="3 7" id="KW-0812">Transmembrane</keyword>
<reference evidence="12 13" key="1">
    <citation type="journal article" date="2011" name="Science">
        <title>The Selaginella genome identifies genetic changes associated with the evolution of vascular plants.</title>
        <authorList>
            <person name="Banks J.A."/>
            <person name="Nishiyama T."/>
            <person name="Hasebe M."/>
            <person name="Bowman J.L."/>
            <person name="Gribskov M."/>
            <person name="dePamphilis C."/>
            <person name="Albert V.A."/>
            <person name="Aono N."/>
            <person name="Aoyama T."/>
            <person name="Ambrose B.A."/>
            <person name="Ashton N.W."/>
            <person name="Axtell M.J."/>
            <person name="Barker E."/>
            <person name="Barker M.S."/>
            <person name="Bennetzen J.L."/>
            <person name="Bonawitz N.D."/>
            <person name="Chapple C."/>
            <person name="Cheng C."/>
            <person name="Correa L.G."/>
            <person name="Dacre M."/>
            <person name="DeBarry J."/>
            <person name="Dreyer I."/>
            <person name="Elias M."/>
            <person name="Engstrom E.M."/>
            <person name="Estelle M."/>
            <person name="Feng L."/>
            <person name="Finet C."/>
            <person name="Floyd S.K."/>
            <person name="Frommer W.B."/>
            <person name="Fujita T."/>
            <person name="Gramzow L."/>
            <person name="Gutensohn M."/>
            <person name="Harholt J."/>
            <person name="Hattori M."/>
            <person name="Heyl A."/>
            <person name="Hirai T."/>
            <person name="Hiwatashi Y."/>
            <person name="Ishikawa M."/>
            <person name="Iwata M."/>
            <person name="Karol K.G."/>
            <person name="Koehler B."/>
            <person name="Kolukisaoglu U."/>
            <person name="Kubo M."/>
            <person name="Kurata T."/>
            <person name="Lalonde S."/>
            <person name="Li K."/>
            <person name="Li Y."/>
            <person name="Litt A."/>
            <person name="Lyons E."/>
            <person name="Manning G."/>
            <person name="Maruyama T."/>
            <person name="Michael T.P."/>
            <person name="Mikami K."/>
            <person name="Miyazaki S."/>
            <person name="Morinaga S."/>
            <person name="Murata T."/>
            <person name="Mueller-Roeber B."/>
            <person name="Nelson D.R."/>
            <person name="Obara M."/>
            <person name="Oguri Y."/>
            <person name="Olmstead R.G."/>
            <person name="Onodera N."/>
            <person name="Petersen B.L."/>
            <person name="Pils B."/>
            <person name="Prigge M."/>
            <person name="Rensing S.A."/>
            <person name="Riano-Pachon D.M."/>
            <person name="Roberts A.W."/>
            <person name="Sato Y."/>
            <person name="Scheller H.V."/>
            <person name="Schulz B."/>
            <person name="Schulz C."/>
            <person name="Shakirov E.V."/>
            <person name="Shibagaki N."/>
            <person name="Shinohara N."/>
            <person name="Shippen D.E."/>
            <person name="Soerensen I."/>
            <person name="Sotooka R."/>
            <person name="Sugimoto N."/>
            <person name="Sugita M."/>
            <person name="Sumikawa N."/>
            <person name="Tanurdzic M."/>
            <person name="Theissen G."/>
            <person name="Ulvskov P."/>
            <person name="Wakazuki S."/>
            <person name="Weng J.K."/>
            <person name="Willats W.W."/>
            <person name="Wipf D."/>
            <person name="Wolf P.G."/>
            <person name="Yang L."/>
            <person name="Zimmer A.D."/>
            <person name="Zhu Q."/>
            <person name="Mitros T."/>
            <person name="Hellsten U."/>
            <person name="Loque D."/>
            <person name="Otillar R."/>
            <person name="Salamov A."/>
            <person name="Schmutz J."/>
            <person name="Shapiro H."/>
            <person name="Lindquist E."/>
            <person name="Lucas S."/>
            <person name="Rokhsar D."/>
            <person name="Grigoriev I.V."/>
        </authorList>
    </citation>
    <scope>NUCLEOTIDE SEQUENCE [LARGE SCALE GENOMIC DNA]</scope>
</reference>
<organism evidence="13">
    <name type="scientific">Selaginella moellendorffii</name>
    <name type="common">Spikemoss</name>
    <dbReference type="NCBI Taxonomy" id="88036"/>
    <lineage>
        <taxon>Eukaryota</taxon>
        <taxon>Viridiplantae</taxon>
        <taxon>Streptophyta</taxon>
        <taxon>Embryophyta</taxon>
        <taxon>Tracheophyta</taxon>
        <taxon>Lycopodiopsida</taxon>
        <taxon>Selaginellales</taxon>
        <taxon>Selaginellaceae</taxon>
        <taxon>Selaginella</taxon>
    </lineage>
</organism>
<evidence type="ECO:0000313" key="12">
    <source>
        <dbReference type="EMBL" id="EFJ18544.1"/>
    </source>
</evidence>
<dbReference type="PANTHER" id="PTHR43634:SF2">
    <property type="entry name" value="LOW CONDUCTANCE MECHANOSENSITIVE CHANNEL YNAI"/>
    <property type="match status" value="1"/>
</dbReference>
<dbReference type="OMA" id="FILDEWI"/>
<dbReference type="KEGG" id="smo:SELMODRAFT_112712"/>
<feature type="compositionally biased region" description="Polar residues" evidence="6">
    <location>
        <begin position="494"/>
        <end position="506"/>
    </location>
</feature>
<keyword evidence="5 7" id="KW-0472">Membrane</keyword>
<feature type="transmembrane region" description="Helical" evidence="7">
    <location>
        <begin position="106"/>
        <end position="124"/>
    </location>
</feature>
<dbReference type="Proteomes" id="UP000001514">
    <property type="component" value="Unassembled WGS sequence"/>
</dbReference>
<evidence type="ECO:0000313" key="13">
    <source>
        <dbReference type="Proteomes" id="UP000001514"/>
    </source>
</evidence>
<dbReference type="SUPFAM" id="SSF50182">
    <property type="entry name" value="Sm-like ribonucleoproteins"/>
    <property type="match status" value="1"/>
</dbReference>
<feature type="domain" description="Mechanosensitive ion channel protein 2/3 C-terminal" evidence="10">
    <location>
        <begin position="268"/>
        <end position="354"/>
    </location>
</feature>
<dbReference type="Pfam" id="PF25237">
    <property type="entry name" value="MSL2_3"/>
    <property type="match status" value="1"/>
</dbReference>
<feature type="domain" description="Mechanosensitive channel protein 2/3 transmembrane" evidence="11">
    <location>
        <begin position="62"/>
        <end position="191"/>
    </location>
</feature>
<feature type="transmembrane region" description="Helical" evidence="7">
    <location>
        <begin position="145"/>
        <end position="169"/>
    </location>
</feature>
<evidence type="ECO:0000256" key="2">
    <source>
        <dbReference type="ARBA" id="ARBA00008017"/>
    </source>
</evidence>
<evidence type="ECO:0000256" key="3">
    <source>
        <dbReference type="ARBA" id="ARBA00022692"/>
    </source>
</evidence>
<comment type="subcellular location">
    <subcellularLocation>
        <location evidence="1">Membrane</location>
        <topology evidence="1">Multi-pass membrane protein</topology>
    </subcellularLocation>
</comment>
<dbReference type="Pfam" id="PF24956">
    <property type="entry name" value="Msl2-3_C"/>
    <property type="match status" value="1"/>
</dbReference>
<feature type="region of interest" description="Disordered" evidence="6">
    <location>
        <begin position="532"/>
        <end position="566"/>
    </location>
</feature>
<evidence type="ECO:0000259" key="11">
    <source>
        <dbReference type="Pfam" id="PF25237"/>
    </source>
</evidence>
<evidence type="ECO:0000256" key="7">
    <source>
        <dbReference type="SAM" id="Phobius"/>
    </source>
</evidence>
<feature type="transmembrane region" description="Helical" evidence="7">
    <location>
        <begin position="68"/>
        <end position="86"/>
    </location>
</feature>
<feature type="domain" description="Mechanosensitive ion channel MscS" evidence="9">
    <location>
        <begin position="193"/>
        <end position="263"/>
    </location>
</feature>
<evidence type="ECO:0000256" key="4">
    <source>
        <dbReference type="ARBA" id="ARBA00022989"/>
    </source>
</evidence>
<dbReference type="PANTHER" id="PTHR43634">
    <property type="entry name" value="OW CONDUCTANCE MECHANOSENSITIVE CHANNEL"/>
    <property type="match status" value="1"/>
</dbReference>
<dbReference type="Gene3D" id="1.10.287.1260">
    <property type="match status" value="1"/>
</dbReference>
<name>D8SA64_SELML</name>
<dbReference type="InterPro" id="IPR045042">
    <property type="entry name" value="YnaI-like"/>
</dbReference>
<dbReference type="Gramene" id="EFJ18544">
    <property type="protein sequence ID" value="EFJ18544"/>
    <property type="gene ID" value="SELMODRAFT_112712"/>
</dbReference>
<feature type="chain" id="PRO_5012293956" description="MscS-Like mechanosensitive ion channel" evidence="8">
    <location>
        <begin position="16"/>
        <end position="566"/>
    </location>
</feature>
<dbReference type="InterPro" id="IPR056876">
    <property type="entry name" value="Msl2-3_C"/>
</dbReference>
<dbReference type="GO" id="GO:0005216">
    <property type="term" value="F:monoatomic ion channel activity"/>
    <property type="evidence" value="ECO:0000318"/>
    <property type="project" value="GO_Central"/>
</dbReference>
<dbReference type="AlphaFoldDB" id="D8SA64"/>
<accession>D8SA64</accession>
<dbReference type="InterPro" id="IPR006685">
    <property type="entry name" value="MscS_channel_2nd"/>
</dbReference>
<dbReference type="HOGENOM" id="CLU_020185_0_0_1"/>
<evidence type="ECO:0000256" key="5">
    <source>
        <dbReference type="ARBA" id="ARBA00023136"/>
    </source>
</evidence>
<gene>
    <name evidence="12" type="ORF">SELMODRAFT_112712</name>
</gene>
<evidence type="ECO:0000256" key="1">
    <source>
        <dbReference type="ARBA" id="ARBA00004141"/>
    </source>
</evidence>
<keyword evidence="13" id="KW-1185">Reference proteome</keyword>
<feature type="compositionally biased region" description="Basic and acidic residues" evidence="6">
    <location>
        <begin position="412"/>
        <end position="426"/>
    </location>
</feature>
<protein>
    <recommendedName>
        <fullName evidence="14">MscS-Like mechanosensitive ion channel</fullName>
    </recommendedName>
</protein>
<dbReference type="eggNOG" id="ENOG502QTPM">
    <property type="taxonomic scope" value="Eukaryota"/>
</dbReference>
<dbReference type="InterPro" id="IPR023408">
    <property type="entry name" value="MscS_beta-dom_sf"/>
</dbReference>
<feature type="signal peptide" evidence="8">
    <location>
        <begin position="1"/>
        <end position="15"/>
    </location>
</feature>
<dbReference type="GO" id="GO:0016020">
    <property type="term" value="C:membrane"/>
    <property type="evidence" value="ECO:0007669"/>
    <property type="project" value="UniProtKB-SubCell"/>
</dbReference>
<evidence type="ECO:0000256" key="6">
    <source>
        <dbReference type="SAM" id="MobiDB-lite"/>
    </source>
</evidence>
<dbReference type="InterPro" id="IPR010920">
    <property type="entry name" value="LSM_dom_sf"/>
</dbReference>
<evidence type="ECO:0000259" key="9">
    <source>
        <dbReference type="Pfam" id="PF00924"/>
    </source>
</evidence>
<dbReference type="GO" id="GO:0071470">
    <property type="term" value="P:cellular response to osmotic stress"/>
    <property type="evidence" value="ECO:0000318"/>
    <property type="project" value="GO_Central"/>
</dbReference>
<evidence type="ECO:0008006" key="14">
    <source>
        <dbReference type="Google" id="ProtNLM"/>
    </source>
</evidence>
<keyword evidence="8" id="KW-0732">Signal</keyword>
<comment type="similarity">
    <text evidence="2">Belongs to the MscS (TC 1.A.23) family.</text>
</comment>
<dbReference type="GO" id="GO:0009526">
    <property type="term" value="C:plastid envelope"/>
    <property type="evidence" value="ECO:0000318"/>
    <property type="project" value="GO_Central"/>
</dbReference>